<accession>A0A927CIT1</accession>
<dbReference type="InterPro" id="IPR032837">
    <property type="entry name" value="G1PDH"/>
</dbReference>
<evidence type="ECO:0000256" key="1">
    <source>
        <dbReference type="ARBA" id="ARBA00022490"/>
    </source>
</evidence>
<keyword evidence="2" id="KW-0444">Lipid biosynthesis</keyword>
<protein>
    <submittedName>
        <fullName evidence="10">Sn-glycerol-1-phosphate dehydrogenase</fullName>
    </submittedName>
</protein>
<dbReference type="Gene3D" id="1.20.1090.10">
    <property type="entry name" value="Dehydroquinate synthase-like - alpha domain"/>
    <property type="match status" value="1"/>
</dbReference>
<dbReference type="PANTHER" id="PTHR43616:SF5">
    <property type="entry name" value="GLYCEROL DEHYDROGENASE 1"/>
    <property type="match status" value="1"/>
</dbReference>
<keyword evidence="11" id="KW-1185">Reference proteome</keyword>
<evidence type="ECO:0000256" key="2">
    <source>
        <dbReference type="ARBA" id="ARBA00022516"/>
    </source>
</evidence>
<dbReference type="Pfam" id="PF13685">
    <property type="entry name" value="Fe-ADH_2"/>
    <property type="match status" value="1"/>
</dbReference>
<keyword evidence="6" id="KW-0520">NAD</keyword>
<dbReference type="GO" id="GO:0046872">
    <property type="term" value="F:metal ion binding"/>
    <property type="evidence" value="ECO:0007669"/>
    <property type="project" value="UniProtKB-KW"/>
</dbReference>
<comment type="caution">
    <text evidence="10">The sequence shown here is derived from an EMBL/GenBank/DDBJ whole genome shotgun (WGS) entry which is preliminary data.</text>
</comment>
<dbReference type="RefSeq" id="WP_190860510.1">
    <property type="nucleotide sequence ID" value="NZ_JACXIY010000012.1"/>
</dbReference>
<evidence type="ECO:0000256" key="9">
    <source>
        <dbReference type="ARBA" id="ARBA00023264"/>
    </source>
</evidence>
<keyword evidence="1" id="KW-0963">Cytoplasm</keyword>
<name>A0A927CIT1_9BACL</name>
<dbReference type="AlphaFoldDB" id="A0A927CIT1"/>
<evidence type="ECO:0000256" key="7">
    <source>
        <dbReference type="ARBA" id="ARBA00023098"/>
    </source>
</evidence>
<evidence type="ECO:0000256" key="3">
    <source>
        <dbReference type="ARBA" id="ARBA00022723"/>
    </source>
</evidence>
<dbReference type="EMBL" id="JACXIY010000012">
    <property type="protein sequence ID" value="MBD2868874.1"/>
    <property type="molecule type" value="Genomic_DNA"/>
</dbReference>
<sequence length="396" mass="42531">MTTVIERIKQAAGELDEQALARMAVNRIEIRAGALGEIPGYLETKGFRGVVLAADAHTYEAAGKTLQASLERSGIAAALSKIKPNAAGDVIADEASIIQLILEIQRSSAQAVLAVGGGTIHDLARYAAYTKGIPFLSVPTSASVDGFNSKGAPIIVRGEKKTILAIGPDAIFADLDVLVKAPPALAAAGFGDMLGKYTSLFDWRFGALTAGEPYLKAAEDVTRAALLQCVKQAGLIARKQEEGIHTLIRSLIESGLAMLLFGQSHPASGAEHHLSHYWEMEYIRLGRRQLLHGAKVGAACAEISKLYHRLAEEDFGRQSGAKPTVAAHWDVIKQAIRQIPRDGELRELLRTVSGPVSTEELSVHPELLARSLREAHLIRPERYTLLHARNVAVADA</sequence>
<keyword evidence="3" id="KW-0479">Metal-binding</keyword>
<evidence type="ECO:0000313" key="10">
    <source>
        <dbReference type="EMBL" id="MBD2868874.1"/>
    </source>
</evidence>
<evidence type="ECO:0000256" key="8">
    <source>
        <dbReference type="ARBA" id="ARBA00023209"/>
    </source>
</evidence>
<keyword evidence="9" id="KW-1208">Phospholipid metabolism</keyword>
<dbReference type="PANTHER" id="PTHR43616">
    <property type="entry name" value="GLYCEROL DEHYDROGENASE"/>
    <property type="match status" value="1"/>
</dbReference>
<keyword evidence="4" id="KW-0521">NADP</keyword>
<dbReference type="SUPFAM" id="SSF56796">
    <property type="entry name" value="Dehydroquinate synthase-like"/>
    <property type="match status" value="1"/>
</dbReference>
<keyword evidence="8" id="KW-0594">Phospholipid biosynthesis</keyword>
<evidence type="ECO:0000256" key="5">
    <source>
        <dbReference type="ARBA" id="ARBA00023002"/>
    </source>
</evidence>
<evidence type="ECO:0000256" key="4">
    <source>
        <dbReference type="ARBA" id="ARBA00022857"/>
    </source>
</evidence>
<evidence type="ECO:0000313" key="11">
    <source>
        <dbReference type="Proteomes" id="UP000632125"/>
    </source>
</evidence>
<keyword evidence="7" id="KW-0443">Lipid metabolism</keyword>
<evidence type="ECO:0000256" key="6">
    <source>
        <dbReference type="ARBA" id="ARBA00023027"/>
    </source>
</evidence>
<reference evidence="10" key="1">
    <citation type="submission" date="2020-09" db="EMBL/GenBank/DDBJ databases">
        <title>A novel bacterium of genus Paenibacillus, isolated from South China Sea.</title>
        <authorList>
            <person name="Huang H."/>
            <person name="Mo K."/>
            <person name="Hu Y."/>
        </authorList>
    </citation>
    <scope>NUCLEOTIDE SEQUENCE</scope>
    <source>
        <strain evidence="10">IB182493</strain>
    </source>
</reference>
<dbReference type="InterPro" id="IPR016205">
    <property type="entry name" value="Glycerol_DH"/>
</dbReference>
<dbReference type="GO" id="GO:0016614">
    <property type="term" value="F:oxidoreductase activity, acting on CH-OH group of donors"/>
    <property type="evidence" value="ECO:0007669"/>
    <property type="project" value="InterPro"/>
</dbReference>
<dbReference type="Gene3D" id="3.40.50.1970">
    <property type="match status" value="1"/>
</dbReference>
<organism evidence="10 11">
    <name type="scientific">Paenibacillus arenilitoris</name>
    <dbReference type="NCBI Taxonomy" id="2772299"/>
    <lineage>
        <taxon>Bacteria</taxon>
        <taxon>Bacillati</taxon>
        <taxon>Bacillota</taxon>
        <taxon>Bacilli</taxon>
        <taxon>Bacillales</taxon>
        <taxon>Paenibacillaceae</taxon>
        <taxon>Paenibacillus</taxon>
    </lineage>
</organism>
<dbReference type="GO" id="GO:0008654">
    <property type="term" value="P:phospholipid biosynthetic process"/>
    <property type="evidence" value="ECO:0007669"/>
    <property type="project" value="UniProtKB-KW"/>
</dbReference>
<keyword evidence="5" id="KW-0560">Oxidoreductase</keyword>
<dbReference type="Proteomes" id="UP000632125">
    <property type="component" value="Unassembled WGS sequence"/>
</dbReference>
<proteinExistence type="predicted"/>
<gene>
    <name evidence="10" type="ORF">IDH41_09810</name>
</gene>
<dbReference type="CDD" id="cd08175">
    <property type="entry name" value="G1PDH"/>
    <property type="match status" value="1"/>
</dbReference>